<name>Q9A9C0_CAUVC</name>
<dbReference type="Proteomes" id="UP000001816">
    <property type="component" value="Chromosome"/>
</dbReference>
<dbReference type="KEGG" id="ccr:CC_1069"/>
<dbReference type="EMBL" id="AE005673">
    <property type="protein sequence ID" value="AAK23053.1"/>
    <property type="molecule type" value="Genomic_DNA"/>
</dbReference>
<evidence type="ECO:0000256" key="1">
    <source>
        <dbReference type="SAM" id="MobiDB-lite"/>
    </source>
</evidence>
<dbReference type="BioCyc" id="CAULO:CC1069-MONOMER"/>
<dbReference type="EnsemblBacteria" id="AAK23053">
    <property type="protein sequence ID" value="AAK23053"/>
    <property type="gene ID" value="CC_1069"/>
</dbReference>
<feature type="region of interest" description="Disordered" evidence="1">
    <location>
        <begin position="333"/>
        <end position="357"/>
    </location>
</feature>
<dbReference type="AlphaFoldDB" id="Q9A9C0"/>
<sequence length="539" mass="58643">MRRRAASAAGAVLMGGDLPVRSVLVTCAGRRGRFAARDNLIELLAPGLDLLSTGVRIVEERLQQDGGLLETIAPYEAVHRPHSERRDLRSDGLRLEQDIQDVFARIGRLATSGQSVVVQHERVIRIELESGAQVVARLLQPARRRGRLGPGLQHAGPAQNLQRLDVGGIGGDPAAQQGLGLGSVAKIVLGARQGQLGEAIAGEPRRTLTDLGQERRALGRRNAHLEALVFQDQGVGGSRQSRNLQALNRRAGRARQAATGQGAHITLEKALQAVQRNADSPRHQGDRITALRHGAGVPLESRQPRGVRHHVVSQQPRLGVEGRDVVLRARQRPAAEDVLERRPHRAAQPGDPGTGDAQLDAVVSETDGGEIFRIALDQPGRISRRRVSQHEVVGVLVEQHLSAAILTAVDAQNCEDLADAGAVKARDARTIRTHTTHVGVVWADIQRQRSRGRMVVDVMQGPQQPIEILDLARQAQQRLGVDPAVDIEGRRRDMQPGTTRLGPGWTCEGQERRRDAIKNTSSRQSFNHHATTRSNQNTI</sequence>
<protein>
    <submittedName>
        <fullName evidence="2">Uncharacterized protein</fullName>
    </submittedName>
</protein>
<keyword evidence="3" id="KW-1185">Reference proteome</keyword>
<accession>Q9A9C0</accession>
<proteinExistence type="predicted"/>
<dbReference type="HOGENOM" id="CLU_504985_0_0_5"/>
<dbReference type="PATRIC" id="fig|190650.5.peg.1086"/>
<feature type="region of interest" description="Disordered" evidence="1">
    <location>
        <begin position="518"/>
        <end position="539"/>
    </location>
</feature>
<evidence type="ECO:0000313" key="3">
    <source>
        <dbReference type="Proteomes" id="UP000001816"/>
    </source>
</evidence>
<gene>
    <name evidence="2" type="ordered locus">CC_1069</name>
</gene>
<dbReference type="PIR" id="A87382">
    <property type="entry name" value="A87382"/>
</dbReference>
<evidence type="ECO:0000313" key="2">
    <source>
        <dbReference type="EMBL" id="AAK23053.1"/>
    </source>
</evidence>
<organism evidence="2 3">
    <name type="scientific">Caulobacter vibrioides (strain ATCC 19089 / CIP 103742 / CB 15)</name>
    <name type="common">Caulobacter crescentus</name>
    <dbReference type="NCBI Taxonomy" id="190650"/>
    <lineage>
        <taxon>Bacteria</taxon>
        <taxon>Pseudomonadati</taxon>
        <taxon>Pseudomonadota</taxon>
        <taxon>Alphaproteobacteria</taxon>
        <taxon>Caulobacterales</taxon>
        <taxon>Caulobacteraceae</taxon>
        <taxon>Caulobacter</taxon>
    </lineage>
</organism>
<reference evidence="2 3" key="1">
    <citation type="journal article" date="2001" name="Proc. Natl. Acad. Sci. U.S.A.">
        <title>Complete genome sequence of Caulobacter crescentus.</title>
        <authorList>
            <person name="Nierman W.C."/>
            <person name="Feldblyum T.V."/>
            <person name="Laub M.T."/>
            <person name="Paulsen I.T."/>
            <person name="Nelson K.E."/>
            <person name="Eisen J.A."/>
            <person name="Heidelberg J.F."/>
            <person name="Alley M.R."/>
            <person name="Ohta N."/>
            <person name="Maddock J.R."/>
            <person name="Potocka I."/>
            <person name="Nelson W.C."/>
            <person name="Newton A."/>
            <person name="Stephens C."/>
            <person name="Phadke N.D."/>
            <person name="Ely B."/>
            <person name="DeBoy R.T."/>
            <person name="Dodson R.J."/>
            <person name="Durkin A.S."/>
            <person name="Gwinn M.L."/>
            <person name="Haft D.H."/>
            <person name="Kolonay J.F."/>
            <person name="Smit J."/>
            <person name="Craven M.B."/>
            <person name="Khouri H."/>
            <person name="Shetty J."/>
            <person name="Berry K."/>
            <person name="Utterback T."/>
            <person name="Tran K."/>
            <person name="Wolf A."/>
            <person name="Vamathevan J."/>
            <person name="Ermolaeva M."/>
            <person name="White O."/>
            <person name="Salzberg S.L."/>
            <person name="Venter J.C."/>
            <person name="Shapiro L."/>
            <person name="Fraser C.M."/>
        </authorList>
    </citation>
    <scope>NUCLEOTIDE SEQUENCE [LARGE SCALE GENOMIC DNA]</scope>
    <source>
        <strain evidence="3">ATCC 19089 / CB15</strain>
    </source>
</reference>